<dbReference type="InterPro" id="IPR005358">
    <property type="entry name" value="Puta_zinc/iron-chelating_dom"/>
</dbReference>
<organism evidence="1 2">
    <name type="scientific">Candidatus Desulfatibia profunda</name>
    <dbReference type="NCBI Taxonomy" id="2841695"/>
    <lineage>
        <taxon>Bacteria</taxon>
        <taxon>Pseudomonadati</taxon>
        <taxon>Thermodesulfobacteriota</taxon>
        <taxon>Desulfobacteria</taxon>
        <taxon>Desulfobacterales</taxon>
        <taxon>Desulfobacterales incertae sedis</taxon>
        <taxon>Candidatus Desulfatibia</taxon>
    </lineage>
</organism>
<dbReference type="EMBL" id="JACNJH010000171">
    <property type="protein sequence ID" value="MBC8362128.1"/>
    <property type="molecule type" value="Genomic_DNA"/>
</dbReference>
<accession>A0A8J6NWT8</accession>
<comment type="caution">
    <text evidence="1">The sequence shown here is derived from an EMBL/GenBank/DDBJ whole genome shotgun (WGS) entry which is preliminary data.</text>
</comment>
<reference evidence="1 2" key="1">
    <citation type="submission" date="2020-08" db="EMBL/GenBank/DDBJ databases">
        <title>Bridging the membrane lipid divide: bacteria of the FCB group superphylum have the potential to synthesize archaeal ether lipids.</title>
        <authorList>
            <person name="Villanueva L."/>
            <person name="Von Meijenfeldt F.A.B."/>
            <person name="Westbye A.B."/>
            <person name="Yadav S."/>
            <person name="Hopmans E.C."/>
            <person name="Dutilh B.E."/>
            <person name="Sinninghe Damste J.S."/>
        </authorList>
    </citation>
    <scope>NUCLEOTIDE SEQUENCE [LARGE SCALE GENOMIC DNA]</scope>
    <source>
        <strain evidence="1">NIOZ-UU30</strain>
    </source>
</reference>
<dbReference type="PANTHER" id="PTHR35866">
    <property type="entry name" value="PUTATIVE-RELATED"/>
    <property type="match status" value="1"/>
</dbReference>
<proteinExistence type="predicted"/>
<sequence length="153" mass="17817">MTIPIALNSIYHRSYFFDQGILFECQRCGACCTGNPGIVNVDKSEFEKMARYLSVQVSSFIDTYLYPLKGDYSIRAYPDGRCYFYQDGCIVYPVRPGQCRTFPFWFENLRSAKKWRKVSKECPGIGRGRYYSKEQILKTLHSEFADHVQNLIV</sequence>
<dbReference type="PANTHER" id="PTHR35866:SF1">
    <property type="entry name" value="YKGJ FAMILY CYSTEINE CLUSTER PROTEIN"/>
    <property type="match status" value="1"/>
</dbReference>
<protein>
    <submittedName>
        <fullName evidence="1">YkgJ family cysteine cluster protein</fullName>
    </submittedName>
</protein>
<evidence type="ECO:0000313" key="1">
    <source>
        <dbReference type="EMBL" id="MBC8362128.1"/>
    </source>
</evidence>
<name>A0A8J6NWT8_9BACT</name>
<dbReference type="Proteomes" id="UP000603434">
    <property type="component" value="Unassembled WGS sequence"/>
</dbReference>
<dbReference type="AlphaFoldDB" id="A0A8J6NWT8"/>
<gene>
    <name evidence="1" type="ORF">H8E23_12105</name>
</gene>
<dbReference type="Pfam" id="PF03692">
    <property type="entry name" value="CxxCxxCC"/>
    <property type="match status" value="1"/>
</dbReference>
<evidence type="ECO:0000313" key="2">
    <source>
        <dbReference type="Proteomes" id="UP000603434"/>
    </source>
</evidence>